<name>A0A5C4YFE7_CAMJU</name>
<comment type="caution">
    <text evidence="1">The sequence shown here is derived from an EMBL/GenBank/DDBJ whole genome shotgun (WGS) entry which is preliminary data.</text>
</comment>
<reference evidence="1 2" key="1">
    <citation type="submission" date="2019-06" db="EMBL/GenBank/DDBJ databases">
        <title>Epidemiology of MDR Campylobacter spp.</title>
        <authorList>
            <person name="Addetia A."/>
            <person name="Greninger A."/>
            <person name="Fang F."/>
        </authorList>
    </citation>
    <scope>NUCLEOTIDE SEQUENCE [LARGE SCALE GENOMIC DNA]</scope>
    <source>
        <strain evidence="1 2">HMC314</strain>
    </source>
</reference>
<accession>A0A5C4YFE7</accession>
<organism evidence="1 2">
    <name type="scientific">Campylobacter jejuni</name>
    <dbReference type="NCBI Taxonomy" id="197"/>
    <lineage>
        <taxon>Bacteria</taxon>
        <taxon>Pseudomonadati</taxon>
        <taxon>Campylobacterota</taxon>
        <taxon>Epsilonproteobacteria</taxon>
        <taxon>Campylobacterales</taxon>
        <taxon>Campylobacteraceae</taxon>
        <taxon>Campylobacter</taxon>
    </lineage>
</organism>
<dbReference type="EMBL" id="VEVS01000023">
    <property type="protein sequence ID" value="TNO41366.1"/>
    <property type="molecule type" value="Genomic_DNA"/>
</dbReference>
<evidence type="ECO:0000313" key="1">
    <source>
        <dbReference type="EMBL" id="TNO41366.1"/>
    </source>
</evidence>
<evidence type="ECO:0000313" key="2">
    <source>
        <dbReference type="Proteomes" id="UP000312397"/>
    </source>
</evidence>
<proteinExistence type="predicted"/>
<dbReference type="Proteomes" id="UP000312397">
    <property type="component" value="Unassembled WGS sequence"/>
</dbReference>
<dbReference type="AlphaFoldDB" id="A0A5C4YFE7"/>
<sequence>MQISNLGELLNATLIHEGSVLSVEGFAINLNELKAGFAFFNNDKKEIVQAIKKGAYAIITENDIAIEDKDIFYFRVENLKQALVRFLRFFCEEKECKFLFCSKRELKFCKVFGLKTLYANAFLDFTSLIKAKKGEIFCLDNENYLLKLCANFEILKAAQVQKFQNSSPFYSTLICNDLYFKNIKLPFIYTEIFAKFVLFLQENKLKIQIDLNKLELFKIYFISEAMQIVNFGTSSKAFIVVENEEELEFWQENFKGFSELKTALKNSLFCDFSYNEIKDLKNYKDFTYCVLLENANDFENALKSSFDNTLKLF</sequence>
<gene>
    <name evidence="1" type="ORF">FH034_06875</name>
</gene>
<protein>
    <submittedName>
        <fullName evidence="1">Uncharacterized protein</fullName>
    </submittedName>
</protein>
<dbReference type="RefSeq" id="WP_251831561.1">
    <property type="nucleotide sequence ID" value="NZ_VEVS01000023.1"/>
</dbReference>